<evidence type="ECO:0000313" key="1">
    <source>
        <dbReference type="EMBL" id="JAD57653.1"/>
    </source>
</evidence>
<protein>
    <submittedName>
        <fullName evidence="1">Uncharacterized protein</fullName>
    </submittedName>
</protein>
<name>A0A0A9B6A9_ARUDO</name>
<proteinExistence type="predicted"/>
<dbReference type="EMBL" id="GBRH01240242">
    <property type="protein sequence ID" value="JAD57653.1"/>
    <property type="molecule type" value="Transcribed_RNA"/>
</dbReference>
<sequence>MTTTIFLLQRTLQTLHTFHLQSFDKFKRTQGARSNCVHVYSIEIIVHFHNFIYRPLWYDARIQAHPRVTFLTKRNESFDQANLMIKLIELSVA</sequence>
<organism evidence="1">
    <name type="scientific">Arundo donax</name>
    <name type="common">Giant reed</name>
    <name type="synonym">Donax arundinaceus</name>
    <dbReference type="NCBI Taxonomy" id="35708"/>
    <lineage>
        <taxon>Eukaryota</taxon>
        <taxon>Viridiplantae</taxon>
        <taxon>Streptophyta</taxon>
        <taxon>Embryophyta</taxon>
        <taxon>Tracheophyta</taxon>
        <taxon>Spermatophyta</taxon>
        <taxon>Magnoliopsida</taxon>
        <taxon>Liliopsida</taxon>
        <taxon>Poales</taxon>
        <taxon>Poaceae</taxon>
        <taxon>PACMAD clade</taxon>
        <taxon>Arundinoideae</taxon>
        <taxon>Arundineae</taxon>
        <taxon>Arundo</taxon>
    </lineage>
</organism>
<reference evidence="1" key="2">
    <citation type="journal article" date="2015" name="Data Brief">
        <title>Shoot transcriptome of the giant reed, Arundo donax.</title>
        <authorList>
            <person name="Barrero R.A."/>
            <person name="Guerrero F.D."/>
            <person name="Moolhuijzen P."/>
            <person name="Goolsby J.A."/>
            <person name="Tidwell J."/>
            <person name="Bellgard S.E."/>
            <person name="Bellgard M.I."/>
        </authorList>
    </citation>
    <scope>NUCLEOTIDE SEQUENCE</scope>
    <source>
        <tissue evidence="1">Shoot tissue taken approximately 20 cm above the soil surface</tissue>
    </source>
</reference>
<accession>A0A0A9B6A9</accession>
<dbReference type="AlphaFoldDB" id="A0A0A9B6A9"/>
<reference evidence="1" key="1">
    <citation type="submission" date="2014-09" db="EMBL/GenBank/DDBJ databases">
        <authorList>
            <person name="Magalhaes I.L.F."/>
            <person name="Oliveira U."/>
            <person name="Santos F.R."/>
            <person name="Vidigal T.H.D.A."/>
            <person name="Brescovit A.D."/>
            <person name="Santos A.J."/>
        </authorList>
    </citation>
    <scope>NUCLEOTIDE SEQUENCE</scope>
    <source>
        <tissue evidence="1">Shoot tissue taken approximately 20 cm above the soil surface</tissue>
    </source>
</reference>